<sequence>MSIKNKKNIYANLLLLLFLAITPLSGCAGKVDANGLPTGTVENKEVDVNSKIPGRVVEVTVAEGHRVKPGQVLARLDTADLEAKEKELIAQVSAAKAQLEQARTTVRLQEGLSQAAVKQAEATLEKAGSEAGILEETRGRLEKLYQEKAVSEQQYDEAKARSDAARAAVGQAEAALLTARANRLQVDAGNDAVNMAAAKYEQAKAALEEVRVSLDESVIKSPIEGTVSEIIVEKGELVSVGMPLMTISDFGDNWVNVKASQEIVQDLKVKQKSALTLGQHKYTGEIIEISQKPNFATHRSTNDRGEKDVITYNVKIKVNDPRLLPGMELSVSFN</sequence>
<reference evidence="6" key="1">
    <citation type="submission" date="2018-02" db="EMBL/GenBank/DDBJ databases">
        <title>Genome sequence of Desulfocucumis palustris strain NAW-5.</title>
        <authorList>
            <person name="Watanabe M."/>
            <person name="Kojima H."/>
            <person name="Fukui M."/>
        </authorList>
    </citation>
    <scope>NUCLEOTIDE SEQUENCE [LARGE SCALE GENOMIC DNA]</scope>
    <source>
        <strain evidence="6">NAW-5</strain>
    </source>
</reference>
<dbReference type="GO" id="GO:0005886">
    <property type="term" value="C:plasma membrane"/>
    <property type="evidence" value="ECO:0007669"/>
    <property type="project" value="TreeGrafter"/>
</dbReference>
<feature type="domain" description="Multidrug resistance protein MdtA-like alpha-helical hairpin" evidence="3">
    <location>
        <begin position="117"/>
        <end position="182"/>
    </location>
</feature>
<accession>A0A2L2XMQ8</accession>
<evidence type="ECO:0000313" key="5">
    <source>
        <dbReference type="EMBL" id="GBF35626.1"/>
    </source>
</evidence>
<dbReference type="PANTHER" id="PTHR30438:SF2">
    <property type="entry name" value="MEMBRANE PROTEIN"/>
    <property type="match status" value="1"/>
</dbReference>
<dbReference type="EMBL" id="BFAV01000179">
    <property type="protein sequence ID" value="GBF35626.1"/>
    <property type="molecule type" value="Genomic_DNA"/>
</dbReference>
<keyword evidence="1" id="KW-0175">Coiled coil</keyword>
<evidence type="ECO:0000259" key="3">
    <source>
        <dbReference type="Pfam" id="PF25876"/>
    </source>
</evidence>
<evidence type="ECO:0000256" key="2">
    <source>
        <dbReference type="SAM" id="SignalP"/>
    </source>
</evidence>
<dbReference type="OrthoDB" id="250565at2"/>
<keyword evidence="2" id="KW-0732">Signal</keyword>
<protein>
    <submittedName>
        <fullName evidence="5">HlyD family secretion protein</fullName>
    </submittedName>
</protein>
<dbReference type="AlphaFoldDB" id="A0A2L2XMQ8"/>
<organism evidence="5 6">
    <name type="scientific">Desulfocucumis palustris</name>
    <dbReference type="NCBI Taxonomy" id="1898651"/>
    <lineage>
        <taxon>Bacteria</taxon>
        <taxon>Bacillati</taxon>
        <taxon>Bacillota</taxon>
        <taxon>Clostridia</taxon>
        <taxon>Eubacteriales</taxon>
        <taxon>Desulfocucumaceae</taxon>
        <taxon>Desulfocucumis</taxon>
    </lineage>
</organism>
<dbReference type="Pfam" id="PF25876">
    <property type="entry name" value="HH_MFP_RND"/>
    <property type="match status" value="1"/>
</dbReference>
<dbReference type="Gene3D" id="2.40.50.100">
    <property type="match status" value="2"/>
</dbReference>
<dbReference type="Pfam" id="PF25917">
    <property type="entry name" value="BSH_RND"/>
    <property type="match status" value="1"/>
</dbReference>
<name>A0A2L2XMQ8_9FIRM</name>
<dbReference type="RefSeq" id="WP_104373681.1">
    <property type="nucleotide sequence ID" value="NZ_BFAV01000179.1"/>
</dbReference>
<proteinExistence type="predicted"/>
<keyword evidence="6" id="KW-1185">Reference proteome</keyword>
<gene>
    <name evidence="5" type="ORF">DCCM_4755</name>
</gene>
<dbReference type="InterPro" id="IPR058625">
    <property type="entry name" value="MdtA-like_BSH"/>
</dbReference>
<dbReference type="InterPro" id="IPR058624">
    <property type="entry name" value="MdtA-like_HH"/>
</dbReference>
<dbReference type="Proteomes" id="UP000239549">
    <property type="component" value="Unassembled WGS sequence"/>
</dbReference>
<dbReference type="Gene3D" id="1.10.287.470">
    <property type="entry name" value="Helix hairpin bin"/>
    <property type="match status" value="2"/>
</dbReference>
<feature type="chain" id="PRO_5038479387" evidence="2">
    <location>
        <begin position="29"/>
        <end position="334"/>
    </location>
</feature>
<evidence type="ECO:0000259" key="4">
    <source>
        <dbReference type="Pfam" id="PF25917"/>
    </source>
</evidence>
<dbReference type="Gene3D" id="2.40.30.170">
    <property type="match status" value="1"/>
</dbReference>
<feature type="signal peptide" evidence="2">
    <location>
        <begin position="1"/>
        <end position="28"/>
    </location>
</feature>
<evidence type="ECO:0000256" key="1">
    <source>
        <dbReference type="SAM" id="Coils"/>
    </source>
</evidence>
<evidence type="ECO:0000313" key="6">
    <source>
        <dbReference type="Proteomes" id="UP000239549"/>
    </source>
</evidence>
<feature type="coiled-coil region" evidence="1">
    <location>
        <begin position="78"/>
        <end position="161"/>
    </location>
</feature>
<feature type="domain" description="Multidrug resistance protein MdtA-like barrel-sandwich hybrid" evidence="4">
    <location>
        <begin position="45"/>
        <end position="244"/>
    </location>
</feature>
<dbReference type="SUPFAM" id="SSF111369">
    <property type="entry name" value="HlyD-like secretion proteins"/>
    <property type="match status" value="3"/>
</dbReference>
<dbReference type="PANTHER" id="PTHR30438">
    <property type="entry name" value="36 KDA ANTIGEN-RELATED"/>
    <property type="match status" value="1"/>
</dbReference>
<comment type="caution">
    <text evidence="5">The sequence shown here is derived from an EMBL/GenBank/DDBJ whole genome shotgun (WGS) entry which is preliminary data.</text>
</comment>